<evidence type="ECO:0000256" key="3">
    <source>
        <dbReference type="ARBA" id="ARBA00023125"/>
    </source>
</evidence>
<dbReference type="GO" id="GO:0030261">
    <property type="term" value="P:chromosome condensation"/>
    <property type="evidence" value="ECO:0007669"/>
    <property type="project" value="UniProtKB-KW"/>
</dbReference>
<dbReference type="Gene3D" id="4.10.520.10">
    <property type="entry name" value="IHF-like DNA-binding proteins"/>
    <property type="match status" value="1"/>
</dbReference>
<dbReference type="GO" id="GO:0005829">
    <property type="term" value="C:cytosol"/>
    <property type="evidence" value="ECO:0007669"/>
    <property type="project" value="TreeGrafter"/>
</dbReference>
<evidence type="ECO:0000256" key="4">
    <source>
        <dbReference type="RuleBase" id="RU003939"/>
    </source>
</evidence>
<dbReference type="SUPFAM" id="SSF47729">
    <property type="entry name" value="IHF-like DNA-binding proteins"/>
    <property type="match status" value="1"/>
</dbReference>
<dbReference type="CDD" id="cd13831">
    <property type="entry name" value="HU"/>
    <property type="match status" value="1"/>
</dbReference>
<accession>A0A1U9VII6</accession>
<gene>
    <name evidence="5" type="ORF">B0B51_11445</name>
</gene>
<dbReference type="PANTHER" id="PTHR33175">
    <property type="entry name" value="DNA-BINDING PROTEIN HU"/>
    <property type="match status" value="1"/>
</dbReference>
<keyword evidence="2" id="KW-0226">DNA condensation</keyword>
<dbReference type="GO" id="GO:0003677">
    <property type="term" value="F:DNA binding"/>
    <property type="evidence" value="ECO:0007669"/>
    <property type="project" value="UniProtKB-KW"/>
</dbReference>
<dbReference type="PANTHER" id="PTHR33175:SF3">
    <property type="entry name" value="DNA-BINDING PROTEIN HU-BETA"/>
    <property type="match status" value="1"/>
</dbReference>
<reference evidence="5 6" key="1">
    <citation type="submission" date="2017-02" db="EMBL/GenBank/DDBJ databases">
        <title>Blood Disease Bacterium A2-HR MARDI.</title>
        <authorList>
            <person name="Badrun R."/>
            <person name="Abu Bakar N."/>
            <person name="Laboh R."/>
        </authorList>
    </citation>
    <scope>NUCLEOTIDE SEQUENCE [LARGE SCALE GENOMIC DNA]</scope>
    <source>
        <strain evidence="5 6">A2-HR MARDI</strain>
    </source>
</reference>
<protein>
    <submittedName>
        <fullName evidence="5">DNA-binding protein</fullName>
    </submittedName>
</protein>
<dbReference type="AlphaFoldDB" id="A0A1U9VII6"/>
<evidence type="ECO:0000313" key="6">
    <source>
        <dbReference type="Proteomes" id="UP000189628"/>
    </source>
</evidence>
<comment type="similarity">
    <text evidence="1 4">Belongs to the bacterial histone-like protein family.</text>
</comment>
<dbReference type="Proteomes" id="UP000189628">
    <property type="component" value="Chromosome"/>
</dbReference>
<proteinExistence type="inferred from homology"/>
<evidence type="ECO:0000313" key="5">
    <source>
        <dbReference type="EMBL" id="AQW30514.1"/>
    </source>
</evidence>
<evidence type="ECO:0000256" key="2">
    <source>
        <dbReference type="ARBA" id="ARBA00023067"/>
    </source>
</evidence>
<dbReference type="GO" id="GO:0030527">
    <property type="term" value="F:structural constituent of chromatin"/>
    <property type="evidence" value="ECO:0007669"/>
    <property type="project" value="InterPro"/>
</dbReference>
<evidence type="ECO:0000256" key="1">
    <source>
        <dbReference type="ARBA" id="ARBA00010529"/>
    </source>
</evidence>
<dbReference type="SMART" id="SM00411">
    <property type="entry name" value="BHL"/>
    <property type="match status" value="1"/>
</dbReference>
<dbReference type="PRINTS" id="PR01727">
    <property type="entry name" value="DNABINDINGHU"/>
</dbReference>
<organism evidence="5 6">
    <name type="scientific">blood disease bacterium A2-HR MARDI</name>
    <dbReference type="NCBI Taxonomy" id="1944648"/>
    <lineage>
        <taxon>Bacteria</taxon>
        <taxon>Pseudomonadati</taxon>
        <taxon>Pseudomonadota</taxon>
        <taxon>Betaproteobacteria</taxon>
        <taxon>Burkholderiales</taxon>
        <taxon>Burkholderiaceae</taxon>
        <taxon>Ralstonia</taxon>
        <taxon>Ralstonia solanacearum species complex</taxon>
    </lineage>
</organism>
<dbReference type="InterPro" id="IPR010992">
    <property type="entry name" value="IHF-like_DNA-bd_dom_sf"/>
</dbReference>
<dbReference type="Pfam" id="PF00216">
    <property type="entry name" value="Bac_DNA_binding"/>
    <property type="match status" value="1"/>
</dbReference>
<sequence length="91" mass="9584">MNKQELIKHLAAQAEVTKGKAEDLLNALTTTVLDTVRAGNELTIPDLGKFGSVERAAKTGRNPKTGETIQIAAKRAPKFSAAKALKDAVAA</sequence>
<dbReference type="InterPro" id="IPR000119">
    <property type="entry name" value="Hist_DNA-bd"/>
</dbReference>
<dbReference type="EMBL" id="CP019911">
    <property type="protein sequence ID" value="AQW30514.1"/>
    <property type="molecule type" value="Genomic_DNA"/>
</dbReference>
<name>A0A1U9VII6_9RALS</name>
<keyword evidence="3 5" id="KW-0238">DNA-binding</keyword>